<gene>
    <name evidence="3" type="ORF">CMC5_032240</name>
</gene>
<sequence length="198" mass="19959">MNSSSTSRTSRWLFQGLLAAATVAGCTLSDLTENMFTEEPLPSGDGGGTTTSSTTTTSTTTTTTSGGGAGGSGPAVPPLDCGDKLECPLEGDGACCWRSGQGSGVCIDGPANPATCNTSPGPSNRRTRIECQVPEHCPTGSVCCGTLQGNYYTQTVCTAQCADPAITLCDPVAPNCPASAPDCVSSSLLPPGYYVCRP</sequence>
<dbReference type="EMBL" id="CP012159">
    <property type="protein sequence ID" value="AKT39077.1"/>
    <property type="molecule type" value="Genomic_DNA"/>
</dbReference>
<reference evidence="3 4" key="1">
    <citation type="submission" date="2015-07" db="EMBL/GenBank/DDBJ databases">
        <title>Genome analysis of myxobacterium Chondromyces crocatus Cm c5 reveals a high potential for natural compound synthesis and the genetic basis for the loss of fruiting body formation.</title>
        <authorList>
            <person name="Zaburannyi N."/>
            <person name="Bunk B."/>
            <person name="Maier J."/>
            <person name="Overmann J."/>
            <person name="Mueller R."/>
        </authorList>
    </citation>
    <scope>NUCLEOTIDE SEQUENCE [LARGE SCALE GENOMIC DNA]</scope>
    <source>
        <strain evidence="3 4">Cm c5</strain>
    </source>
</reference>
<dbReference type="AlphaFoldDB" id="A0A0K1EEH7"/>
<dbReference type="RefSeq" id="WP_050431221.1">
    <property type="nucleotide sequence ID" value="NZ_CP012159.1"/>
</dbReference>
<feature type="compositionally biased region" description="Low complexity" evidence="1">
    <location>
        <begin position="50"/>
        <end position="64"/>
    </location>
</feature>
<evidence type="ECO:0000313" key="4">
    <source>
        <dbReference type="Proteomes" id="UP000067626"/>
    </source>
</evidence>
<keyword evidence="2" id="KW-0732">Signal</keyword>
<protein>
    <recommendedName>
        <fullName evidence="5">Secreted protein</fullName>
    </recommendedName>
</protein>
<evidence type="ECO:0000313" key="3">
    <source>
        <dbReference type="EMBL" id="AKT39077.1"/>
    </source>
</evidence>
<name>A0A0K1EEH7_CHOCO</name>
<evidence type="ECO:0000256" key="2">
    <source>
        <dbReference type="SAM" id="SignalP"/>
    </source>
</evidence>
<feature type="chain" id="PRO_5005459335" description="Secreted protein" evidence="2">
    <location>
        <begin position="25"/>
        <end position="198"/>
    </location>
</feature>
<dbReference type="OrthoDB" id="5521496at2"/>
<feature type="region of interest" description="Disordered" evidence="1">
    <location>
        <begin position="36"/>
        <end position="75"/>
    </location>
</feature>
<keyword evidence="4" id="KW-1185">Reference proteome</keyword>
<evidence type="ECO:0008006" key="5">
    <source>
        <dbReference type="Google" id="ProtNLM"/>
    </source>
</evidence>
<organism evidence="3 4">
    <name type="scientific">Chondromyces crocatus</name>
    <dbReference type="NCBI Taxonomy" id="52"/>
    <lineage>
        <taxon>Bacteria</taxon>
        <taxon>Pseudomonadati</taxon>
        <taxon>Myxococcota</taxon>
        <taxon>Polyangia</taxon>
        <taxon>Polyangiales</taxon>
        <taxon>Polyangiaceae</taxon>
        <taxon>Chondromyces</taxon>
    </lineage>
</organism>
<dbReference type="Proteomes" id="UP000067626">
    <property type="component" value="Chromosome"/>
</dbReference>
<dbReference type="KEGG" id="ccro:CMC5_032240"/>
<accession>A0A0K1EEH7</accession>
<evidence type="ECO:0000256" key="1">
    <source>
        <dbReference type="SAM" id="MobiDB-lite"/>
    </source>
</evidence>
<feature type="signal peptide" evidence="2">
    <location>
        <begin position="1"/>
        <end position="24"/>
    </location>
</feature>
<proteinExistence type="predicted"/>